<dbReference type="PROSITE" id="PS00678">
    <property type="entry name" value="WD_REPEATS_1"/>
    <property type="match status" value="1"/>
</dbReference>
<dbReference type="Gene3D" id="1.10.20.10">
    <property type="entry name" value="Histone, subunit A"/>
    <property type="match status" value="1"/>
</dbReference>
<keyword evidence="2 5" id="KW-0853">WD repeat</keyword>
<dbReference type="SMART" id="SM00428">
    <property type="entry name" value="H3"/>
    <property type="match status" value="1"/>
</dbReference>
<evidence type="ECO:0000313" key="9">
    <source>
        <dbReference type="Proteomes" id="UP000237105"/>
    </source>
</evidence>
<dbReference type="Pfam" id="PF00125">
    <property type="entry name" value="Histone"/>
    <property type="match status" value="1"/>
</dbReference>
<evidence type="ECO:0000313" key="8">
    <source>
        <dbReference type="EMBL" id="PON69750.1"/>
    </source>
</evidence>
<evidence type="ECO:0000256" key="4">
    <source>
        <dbReference type="ARBA" id="ARBA00022990"/>
    </source>
</evidence>
<dbReference type="InterPro" id="IPR000164">
    <property type="entry name" value="Histone_H3/CENP-A"/>
</dbReference>
<dbReference type="InterPro" id="IPR009072">
    <property type="entry name" value="Histone-fold"/>
</dbReference>
<dbReference type="GO" id="GO:0000786">
    <property type="term" value="C:nucleosome"/>
    <property type="evidence" value="ECO:0007669"/>
    <property type="project" value="InterPro"/>
</dbReference>
<comment type="caution">
    <text evidence="8">The sequence shown here is derived from an EMBL/GenBank/DDBJ whole genome shotgun (WGS) entry which is preliminary data.</text>
</comment>
<feature type="region of interest" description="Disordered" evidence="6">
    <location>
        <begin position="1"/>
        <end position="41"/>
    </location>
</feature>
<accession>A0A2P5D8W9</accession>
<dbReference type="PANTHER" id="PTHR11426">
    <property type="entry name" value="HISTONE H3"/>
    <property type="match status" value="1"/>
</dbReference>
<dbReference type="InterPro" id="IPR001680">
    <property type="entry name" value="WD40_rpt"/>
</dbReference>
<evidence type="ECO:0000256" key="5">
    <source>
        <dbReference type="PROSITE-ProRule" id="PRU00221"/>
    </source>
</evidence>
<dbReference type="GO" id="GO:0003677">
    <property type="term" value="F:DNA binding"/>
    <property type="evidence" value="ECO:0007669"/>
    <property type="project" value="InterPro"/>
</dbReference>
<dbReference type="EMBL" id="JXTB01000054">
    <property type="protein sequence ID" value="PON69750.1"/>
    <property type="molecule type" value="Genomic_DNA"/>
</dbReference>
<dbReference type="InterPro" id="IPR007125">
    <property type="entry name" value="H2A/H2B/H3"/>
</dbReference>
<dbReference type="InterPro" id="IPR019775">
    <property type="entry name" value="WD40_repeat_CS"/>
</dbReference>
<keyword evidence="3" id="KW-0677">Repeat</keyword>
<dbReference type="PROSITE" id="PS50082">
    <property type="entry name" value="WD_REPEATS_2"/>
    <property type="match status" value="1"/>
</dbReference>
<gene>
    <name evidence="8" type="ORF">PanWU01x14_085340</name>
</gene>
<comment type="similarity">
    <text evidence="1">Belongs to the histone H3 family.</text>
</comment>
<evidence type="ECO:0000256" key="2">
    <source>
        <dbReference type="ARBA" id="ARBA00022574"/>
    </source>
</evidence>
<protein>
    <submittedName>
        <fullName evidence="8">Histone H3/CENP-A</fullName>
    </submittedName>
</protein>
<feature type="domain" description="Core Histone H2A/H2B/H3" evidence="7">
    <location>
        <begin position="44"/>
        <end position="86"/>
    </location>
</feature>
<evidence type="ECO:0000256" key="1">
    <source>
        <dbReference type="ARBA" id="ARBA00010343"/>
    </source>
</evidence>
<sequence length="514" mass="57274">MARTKQTARKSTGGKAPRKQLATKAARKSAPATGGVKKPHRFRPGTVALREIRKYQKSTELLIRKLPFQRLVREIAQDFKTDLRHQWSRNLIELKGRFEPKYRHSVSHLLMRSYSEINRVANAGYSHGQALVKKEGISALDFDKKGIYLVSVTKSGCLTVHDYETLYCQSSQSSPCAEGEANKLVLHLSRHQQLDFVRWNLANQDEVVCSSMKSNELLIFDIGYISSEPSQVLRTRPTVSVHGSNFRKGLSDIASTSDDDSRLFASDTHGVINVWDRKIGPYPCLELTTNSRSTLNSIQLNPENQIIFGANKDGVLYMWDLRGGRSSSAFRSHKEIVHSPFTSLKLASVIEKIGLLKAQSDIIAKEIHSIGLDPSCPHQLAFHLDDGWSGVLDTFNFDVTHIHCPPPAWLNESNLADPLCLRKPSWLPTNSIYVVGSSSDNGIYLLDFYPDSGSPSHVNFKEDVENASGINKQNRFIPLSDAVTACAVHPLNASIIAGTKYSSLLLISQKHRPC</sequence>
<dbReference type="GO" id="GO:0046982">
    <property type="term" value="F:protein heterodimerization activity"/>
    <property type="evidence" value="ECO:0007669"/>
    <property type="project" value="InterPro"/>
</dbReference>
<dbReference type="SUPFAM" id="SSF50978">
    <property type="entry name" value="WD40 repeat-like"/>
    <property type="match status" value="1"/>
</dbReference>
<proteinExistence type="inferred from homology"/>
<reference evidence="9" key="1">
    <citation type="submission" date="2016-06" db="EMBL/GenBank/DDBJ databases">
        <title>Parallel loss of symbiosis genes in relatives of nitrogen-fixing non-legume Parasponia.</title>
        <authorList>
            <person name="Van Velzen R."/>
            <person name="Holmer R."/>
            <person name="Bu F."/>
            <person name="Rutten L."/>
            <person name="Van Zeijl A."/>
            <person name="Liu W."/>
            <person name="Santuari L."/>
            <person name="Cao Q."/>
            <person name="Sharma T."/>
            <person name="Shen D."/>
            <person name="Roswanjaya Y."/>
            <person name="Wardhani T."/>
            <person name="Kalhor M.S."/>
            <person name="Jansen J."/>
            <person name="Van den Hoogen J."/>
            <person name="Gungor B."/>
            <person name="Hartog M."/>
            <person name="Hontelez J."/>
            <person name="Verver J."/>
            <person name="Yang W.-C."/>
            <person name="Schijlen E."/>
            <person name="Repin R."/>
            <person name="Schilthuizen M."/>
            <person name="Schranz E."/>
            <person name="Heidstra R."/>
            <person name="Miyata K."/>
            <person name="Fedorova E."/>
            <person name="Kohlen W."/>
            <person name="Bisseling T."/>
            <person name="Smit S."/>
            <person name="Geurts R."/>
        </authorList>
    </citation>
    <scope>NUCLEOTIDE SEQUENCE [LARGE SCALE GENOMIC DNA]</scope>
    <source>
        <strain evidence="9">cv. WU1-14</strain>
    </source>
</reference>
<organism evidence="8 9">
    <name type="scientific">Parasponia andersonii</name>
    <name type="common">Sponia andersonii</name>
    <dbReference type="NCBI Taxonomy" id="3476"/>
    <lineage>
        <taxon>Eukaryota</taxon>
        <taxon>Viridiplantae</taxon>
        <taxon>Streptophyta</taxon>
        <taxon>Embryophyta</taxon>
        <taxon>Tracheophyta</taxon>
        <taxon>Spermatophyta</taxon>
        <taxon>Magnoliopsida</taxon>
        <taxon>eudicotyledons</taxon>
        <taxon>Gunneridae</taxon>
        <taxon>Pentapetalae</taxon>
        <taxon>rosids</taxon>
        <taxon>fabids</taxon>
        <taxon>Rosales</taxon>
        <taxon>Cannabaceae</taxon>
        <taxon>Parasponia</taxon>
    </lineage>
</organism>
<dbReference type="SMART" id="SM00320">
    <property type="entry name" value="WD40"/>
    <property type="match status" value="3"/>
</dbReference>
<dbReference type="STRING" id="3476.A0A2P5D8W9"/>
<dbReference type="InterPro" id="IPR015943">
    <property type="entry name" value="WD40/YVTN_repeat-like_dom_sf"/>
</dbReference>
<feature type="repeat" description="WD" evidence="5">
    <location>
        <begin position="288"/>
        <end position="329"/>
    </location>
</feature>
<name>A0A2P5D8W9_PARAD</name>
<dbReference type="PROSITE" id="PS00322">
    <property type="entry name" value="HISTONE_H3_1"/>
    <property type="match status" value="1"/>
</dbReference>
<dbReference type="InterPro" id="IPR036322">
    <property type="entry name" value="WD40_repeat_dom_sf"/>
</dbReference>
<dbReference type="SUPFAM" id="SSF47113">
    <property type="entry name" value="Histone-fold"/>
    <property type="match status" value="1"/>
</dbReference>
<dbReference type="Proteomes" id="UP000237105">
    <property type="component" value="Unassembled WGS sequence"/>
</dbReference>
<dbReference type="PROSITE" id="PS00959">
    <property type="entry name" value="HISTONE_H3_2"/>
    <property type="match status" value="1"/>
</dbReference>
<keyword evidence="9" id="KW-1185">Reference proteome</keyword>
<dbReference type="Gene3D" id="2.130.10.10">
    <property type="entry name" value="YVTN repeat-like/Quinoprotein amine dehydrogenase"/>
    <property type="match status" value="1"/>
</dbReference>
<evidence type="ECO:0000256" key="6">
    <source>
        <dbReference type="SAM" id="MobiDB-lite"/>
    </source>
</evidence>
<dbReference type="GO" id="GO:0030527">
    <property type="term" value="F:structural constituent of chromatin"/>
    <property type="evidence" value="ECO:0007669"/>
    <property type="project" value="InterPro"/>
</dbReference>
<dbReference type="OrthoDB" id="10260946at2759"/>
<evidence type="ECO:0000256" key="3">
    <source>
        <dbReference type="ARBA" id="ARBA00022737"/>
    </source>
</evidence>
<evidence type="ECO:0000259" key="7">
    <source>
        <dbReference type="Pfam" id="PF00125"/>
    </source>
</evidence>
<dbReference type="AlphaFoldDB" id="A0A2P5D8W9"/>
<dbReference type="PRINTS" id="PR00622">
    <property type="entry name" value="HISTONEH3"/>
</dbReference>
<keyword evidence="4" id="KW-0007">Acetylation</keyword>
<dbReference type="FunFam" id="1.10.20.10:FF:000047">
    <property type="entry name" value="Histone H3"/>
    <property type="match status" value="1"/>
</dbReference>